<protein>
    <submittedName>
        <fullName evidence="2">Uncharacterized protein</fullName>
    </submittedName>
</protein>
<comment type="caution">
    <text evidence="2">The sequence shown here is derived from an EMBL/GenBank/DDBJ whole genome shotgun (WGS) entry which is preliminary data.</text>
</comment>
<evidence type="ECO:0000313" key="2">
    <source>
        <dbReference type="EMBL" id="PRY17040.1"/>
    </source>
</evidence>
<dbReference type="AlphaFoldDB" id="A0A2T0R7B0"/>
<feature type="region of interest" description="Disordered" evidence="1">
    <location>
        <begin position="1"/>
        <end position="44"/>
    </location>
</feature>
<reference evidence="2 3" key="1">
    <citation type="submission" date="2018-03" db="EMBL/GenBank/DDBJ databases">
        <title>Genomic Encyclopedia of Archaeal and Bacterial Type Strains, Phase II (KMG-II): from individual species to whole genera.</title>
        <authorList>
            <person name="Goeker M."/>
        </authorList>
    </citation>
    <scope>NUCLEOTIDE SEQUENCE [LARGE SCALE GENOMIC DNA]</scope>
    <source>
        <strain evidence="2 3">DSM 45348</strain>
    </source>
</reference>
<sequence>MATERKRPVISDGLPSQLPDIDPEETSEWVESLDGVIDEGGTKR</sequence>
<accession>A0A2T0R7B0</accession>
<evidence type="ECO:0000313" key="3">
    <source>
        <dbReference type="Proteomes" id="UP000239209"/>
    </source>
</evidence>
<proteinExistence type="predicted"/>
<keyword evidence="3" id="KW-1185">Reference proteome</keyword>
<dbReference type="Proteomes" id="UP000239209">
    <property type="component" value="Unassembled WGS sequence"/>
</dbReference>
<feature type="non-terminal residue" evidence="2">
    <location>
        <position position="44"/>
    </location>
</feature>
<dbReference type="EMBL" id="PVZG01000054">
    <property type="protein sequence ID" value="PRY17040.1"/>
    <property type="molecule type" value="Genomic_DNA"/>
</dbReference>
<evidence type="ECO:0000256" key="1">
    <source>
        <dbReference type="SAM" id="MobiDB-lite"/>
    </source>
</evidence>
<gene>
    <name evidence="2" type="ORF">CLV70_1541</name>
</gene>
<name>A0A2T0R7B0_9ACTN</name>
<organism evidence="2 3">
    <name type="scientific">Pseudosporangium ferrugineum</name>
    <dbReference type="NCBI Taxonomy" id="439699"/>
    <lineage>
        <taxon>Bacteria</taxon>
        <taxon>Bacillati</taxon>
        <taxon>Actinomycetota</taxon>
        <taxon>Actinomycetes</taxon>
        <taxon>Micromonosporales</taxon>
        <taxon>Micromonosporaceae</taxon>
        <taxon>Pseudosporangium</taxon>
    </lineage>
</organism>